<dbReference type="InterPro" id="IPR036259">
    <property type="entry name" value="MFS_trans_sf"/>
</dbReference>
<comment type="subcellular location">
    <subcellularLocation>
        <location evidence="1">Membrane</location>
        <topology evidence="1">Multi-pass membrane protein</topology>
    </subcellularLocation>
</comment>
<feature type="transmembrane region" description="Helical" evidence="3">
    <location>
        <begin position="226"/>
        <end position="247"/>
    </location>
</feature>
<evidence type="ECO:0000313" key="6">
    <source>
        <dbReference type="Proteomes" id="UP001497453"/>
    </source>
</evidence>
<feature type="transmembrane region" description="Helical" evidence="3">
    <location>
        <begin position="136"/>
        <end position="169"/>
    </location>
</feature>
<evidence type="ECO:0000259" key="4">
    <source>
        <dbReference type="PROSITE" id="PS50850"/>
    </source>
</evidence>
<dbReference type="PROSITE" id="PS50850">
    <property type="entry name" value="MFS"/>
    <property type="match status" value="1"/>
</dbReference>
<sequence>MGYFRRMIFCASCCLVAVTFLIAQCKEYWQFLLCQGFAVRLAAGMIFGPMLSVIGHWFQKKRGMALGFLALGSSVGSTIFPITARRLISAVRFQWTMRVLGFIQLAALIVTNLTVERRLPPKEASGPFISLKAFRFLPYATYCTATFVAFLGLYTVLTFIDISAVAAGISNDFSFYLVSIANASSGFGRIGGGILADRFGPLNVMILSTFVAAVLTYAWPFAASKGAFVVIAVLYGVASGVYVSLLPAPVMAMGQMHDVGLRIGMSTTILALGILGGPPIAGAINQATGGFKDAGYYASSICVFTAVLLILTRQLGLKKLRGRY</sequence>
<feature type="transmembrane region" description="Helical" evidence="3">
    <location>
        <begin position="175"/>
        <end position="195"/>
    </location>
</feature>
<dbReference type="PANTHER" id="PTHR11360">
    <property type="entry name" value="MONOCARBOXYLATE TRANSPORTER"/>
    <property type="match status" value="1"/>
</dbReference>
<dbReference type="InterPro" id="IPR011701">
    <property type="entry name" value="MFS"/>
</dbReference>
<name>A0ABP1D6Q2_9APHY</name>
<comment type="similarity">
    <text evidence="2">Belongs to the major facilitator superfamily. Monocarboxylate porter (TC 2.A.1.13) family.</text>
</comment>
<dbReference type="SUPFAM" id="SSF103473">
    <property type="entry name" value="MFS general substrate transporter"/>
    <property type="match status" value="1"/>
</dbReference>
<evidence type="ECO:0000256" key="2">
    <source>
        <dbReference type="ARBA" id="ARBA00006727"/>
    </source>
</evidence>
<dbReference type="Proteomes" id="UP001497453">
    <property type="component" value="Chromosome 2"/>
</dbReference>
<keyword evidence="6" id="KW-1185">Reference proteome</keyword>
<evidence type="ECO:0000313" key="5">
    <source>
        <dbReference type="EMBL" id="CAL1702614.1"/>
    </source>
</evidence>
<accession>A0ABP1D6Q2</accession>
<keyword evidence="3" id="KW-0472">Membrane</keyword>
<proteinExistence type="inferred from homology"/>
<dbReference type="EMBL" id="OZ037945">
    <property type="protein sequence ID" value="CAL1702614.1"/>
    <property type="molecule type" value="Genomic_DNA"/>
</dbReference>
<reference evidence="6" key="1">
    <citation type="submission" date="2024-04" db="EMBL/GenBank/DDBJ databases">
        <authorList>
            <person name="Shaw F."/>
            <person name="Minotto A."/>
        </authorList>
    </citation>
    <scope>NUCLEOTIDE SEQUENCE [LARGE SCALE GENOMIC DNA]</scope>
</reference>
<dbReference type="Gene3D" id="1.20.1250.20">
    <property type="entry name" value="MFS general substrate transporter like domains"/>
    <property type="match status" value="2"/>
</dbReference>
<evidence type="ECO:0000256" key="3">
    <source>
        <dbReference type="SAM" id="Phobius"/>
    </source>
</evidence>
<dbReference type="InterPro" id="IPR020846">
    <property type="entry name" value="MFS_dom"/>
</dbReference>
<organism evidence="5 6">
    <name type="scientific">Somion occarium</name>
    <dbReference type="NCBI Taxonomy" id="3059160"/>
    <lineage>
        <taxon>Eukaryota</taxon>
        <taxon>Fungi</taxon>
        <taxon>Dikarya</taxon>
        <taxon>Basidiomycota</taxon>
        <taxon>Agaricomycotina</taxon>
        <taxon>Agaricomycetes</taxon>
        <taxon>Polyporales</taxon>
        <taxon>Cerrenaceae</taxon>
        <taxon>Somion</taxon>
    </lineage>
</organism>
<dbReference type="Pfam" id="PF07690">
    <property type="entry name" value="MFS_1"/>
    <property type="match status" value="1"/>
</dbReference>
<feature type="transmembrane region" description="Helical" evidence="3">
    <location>
        <begin position="95"/>
        <end position="115"/>
    </location>
</feature>
<feature type="domain" description="Major facilitator superfamily (MFS) profile" evidence="4">
    <location>
        <begin position="138"/>
        <end position="324"/>
    </location>
</feature>
<feature type="transmembrane region" description="Helical" evidence="3">
    <location>
        <begin position="65"/>
        <end position="83"/>
    </location>
</feature>
<feature type="transmembrane region" description="Helical" evidence="3">
    <location>
        <begin position="259"/>
        <end position="282"/>
    </location>
</feature>
<protein>
    <recommendedName>
        <fullName evidence="4">Major facilitator superfamily (MFS) profile domain-containing protein</fullName>
    </recommendedName>
</protein>
<feature type="transmembrane region" description="Helical" evidence="3">
    <location>
        <begin position="294"/>
        <end position="311"/>
    </location>
</feature>
<dbReference type="PANTHER" id="PTHR11360:SF234">
    <property type="entry name" value="MFS-TYPE TRANSPORTER DBAD-RELATED"/>
    <property type="match status" value="1"/>
</dbReference>
<keyword evidence="3" id="KW-1133">Transmembrane helix</keyword>
<feature type="transmembrane region" description="Helical" evidence="3">
    <location>
        <begin position="41"/>
        <end position="58"/>
    </location>
</feature>
<keyword evidence="3" id="KW-0812">Transmembrane</keyword>
<gene>
    <name evidence="5" type="ORF">GFSPODELE1_LOCUS4129</name>
</gene>
<feature type="transmembrane region" description="Helical" evidence="3">
    <location>
        <begin position="202"/>
        <end position="220"/>
    </location>
</feature>
<evidence type="ECO:0000256" key="1">
    <source>
        <dbReference type="ARBA" id="ARBA00004141"/>
    </source>
</evidence>
<dbReference type="InterPro" id="IPR050327">
    <property type="entry name" value="Proton-linked_MCT"/>
</dbReference>